<organism evidence="1 2">
    <name type="scientific">Streptomyces lacrimifluminis</name>
    <dbReference type="NCBI Taxonomy" id="1500077"/>
    <lineage>
        <taxon>Bacteria</taxon>
        <taxon>Bacillati</taxon>
        <taxon>Actinomycetota</taxon>
        <taxon>Actinomycetes</taxon>
        <taxon>Kitasatosporales</taxon>
        <taxon>Streptomycetaceae</taxon>
        <taxon>Streptomyces</taxon>
    </lineage>
</organism>
<evidence type="ECO:0000313" key="1">
    <source>
        <dbReference type="EMBL" id="GGJ12603.1"/>
    </source>
</evidence>
<protein>
    <submittedName>
        <fullName evidence="1">Uncharacterized protein</fullName>
    </submittedName>
</protein>
<dbReference type="AlphaFoldDB" id="A0A917KIG2"/>
<dbReference type="EMBL" id="BMMU01000001">
    <property type="protein sequence ID" value="GGJ12603.1"/>
    <property type="molecule type" value="Genomic_DNA"/>
</dbReference>
<reference evidence="1" key="1">
    <citation type="journal article" date="2014" name="Int. J. Syst. Evol. Microbiol.">
        <title>Complete genome sequence of Corynebacterium casei LMG S-19264T (=DSM 44701T), isolated from a smear-ripened cheese.</title>
        <authorList>
            <consortium name="US DOE Joint Genome Institute (JGI-PGF)"/>
            <person name="Walter F."/>
            <person name="Albersmeier A."/>
            <person name="Kalinowski J."/>
            <person name="Ruckert C."/>
        </authorList>
    </citation>
    <scope>NUCLEOTIDE SEQUENCE</scope>
    <source>
        <strain evidence="1">CGMCC 4.7272</strain>
    </source>
</reference>
<name>A0A917KIG2_9ACTN</name>
<evidence type="ECO:0000313" key="2">
    <source>
        <dbReference type="Proteomes" id="UP000625682"/>
    </source>
</evidence>
<comment type="caution">
    <text evidence="1">The sequence shown here is derived from an EMBL/GenBank/DDBJ whole genome shotgun (WGS) entry which is preliminary data.</text>
</comment>
<reference evidence="1" key="2">
    <citation type="submission" date="2020-09" db="EMBL/GenBank/DDBJ databases">
        <authorList>
            <person name="Sun Q."/>
            <person name="Zhou Y."/>
        </authorList>
    </citation>
    <scope>NUCLEOTIDE SEQUENCE</scope>
    <source>
        <strain evidence="1">CGMCC 4.7272</strain>
    </source>
</reference>
<accession>A0A917KIG2</accession>
<sequence>MSGKVSAILRDRIPSASEGVDSEAHGMQTNVIFMCPPASGGALKVLFRFVTRPWCDLRFRS</sequence>
<keyword evidence="2" id="KW-1185">Reference proteome</keyword>
<dbReference type="Proteomes" id="UP000625682">
    <property type="component" value="Unassembled WGS sequence"/>
</dbReference>
<proteinExistence type="predicted"/>
<gene>
    <name evidence="1" type="ORF">GCM10012282_06150</name>
</gene>